<name>A0A7T0KDG1_9CORY</name>
<sequence length="336" mass="34596">MVEFLPVPLPDTAARSTVEQQLASHPRGVALQGLAAPALWLAACQGQAPAQQVRHVRACVFVGQHGVAHAQLQGTGLSAFAPEATAQQAEQLRTHSSPAHTAARLLAATGCEVTISVQECAPSESIELADALSSAALEQALELGTAQADRDIDAGADLLIAGDVGTGNTTVAAAVMGRLTFTEPVAIVGPGSGITAAMWKTKVAVVRDAMFRTRGIEDPLEIIRRAGGADVAALVGYIARAAARRTPVLIDSPLTAVAAFVAQRLAPGVKHWLLATTTTREPAHSLALAALELNPLVDTVTTMGQGVGSLSTLPLVFTSIDLVAEEYAALQPAPQS</sequence>
<reference evidence="1 2" key="1">
    <citation type="submission" date="2020-11" db="EMBL/GenBank/DDBJ databases">
        <title>Corynebacterium sp. ZJ-599.</title>
        <authorList>
            <person name="Zhou J."/>
        </authorList>
    </citation>
    <scope>NUCLEOTIDE SEQUENCE [LARGE SCALE GENOMIC DNA]</scope>
    <source>
        <strain evidence="1 2">ZJ-599</strain>
    </source>
</reference>
<proteinExistence type="predicted"/>
<dbReference type="RefSeq" id="WP_165010275.1">
    <property type="nucleotide sequence ID" value="NZ_CP064954.1"/>
</dbReference>
<protein>
    <submittedName>
        <fullName evidence="1">Nicotinate-nucleotide--dimethylbenzimidazole phosphoribosyltransferase</fullName>
    </submittedName>
</protein>
<dbReference type="Pfam" id="PF02277">
    <property type="entry name" value="DBI_PRT"/>
    <property type="match status" value="1"/>
</dbReference>
<keyword evidence="1" id="KW-0328">Glycosyltransferase</keyword>
<dbReference type="InterPro" id="IPR003200">
    <property type="entry name" value="Nict_dMeBzImd_PRibTrfase"/>
</dbReference>
<dbReference type="SUPFAM" id="SSF52733">
    <property type="entry name" value="Nicotinate mononucleotide:5,6-dimethylbenzimidazole phosphoribosyltransferase (CobT)"/>
    <property type="match status" value="1"/>
</dbReference>
<dbReference type="Proteomes" id="UP000594681">
    <property type="component" value="Chromosome"/>
</dbReference>
<dbReference type="CDD" id="cd02439">
    <property type="entry name" value="DMB-PRT_CobT"/>
    <property type="match status" value="1"/>
</dbReference>
<dbReference type="GO" id="GO:0008939">
    <property type="term" value="F:nicotinate-nucleotide-dimethylbenzimidazole phosphoribosyltransferase activity"/>
    <property type="evidence" value="ECO:0007669"/>
    <property type="project" value="InterPro"/>
</dbReference>
<keyword evidence="2" id="KW-1185">Reference proteome</keyword>
<accession>A0A7T0KDG1</accession>
<dbReference type="PANTHER" id="PTHR43463">
    <property type="entry name" value="NICOTINATE-NUCLEOTIDE--DIMETHYLBENZIMIDAZOLE PHOSPHORIBOSYLTRANSFERASE"/>
    <property type="match status" value="1"/>
</dbReference>
<dbReference type="PANTHER" id="PTHR43463:SF1">
    <property type="entry name" value="NICOTINATE-NUCLEOTIDE--DIMETHYLBENZIMIDAZOLE PHOSPHORIBOSYLTRANSFERASE"/>
    <property type="match status" value="1"/>
</dbReference>
<dbReference type="EMBL" id="CP064954">
    <property type="protein sequence ID" value="QPK78532.1"/>
    <property type="molecule type" value="Genomic_DNA"/>
</dbReference>
<evidence type="ECO:0000313" key="2">
    <source>
        <dbReference type="Proteomes" id="UP000594681"/>
    </source>
</evidence>
<dbReference type="InterPro" id="IPR036087">
    <property type="entry name" value="Nict_dMeBzImd_PRibTrfase_sf"/>
</dbReference>
<keyword evidence="1" id="KW-0808">Transferase</keyword>
<evidence type="ECO:0000313" key="1">
    <source>
        <dbReference type="EMBL" id="QPK78532.1"/>
    </source>
</evidence>
<dbReference type="KEGG" id="cliz:G7Y31_08190"/>
<dbReference type="AlphaFoldDB" id="A0A7T0KDG1"/>
<organism evidence="1 2">
    <name type="scientific">Corynebacterium lizhenjunii</name>
    <dbReference type="NCBI Taxonomy" id="2709394"/>
    <lineage>
        <taxon>Bacteria</taxon>
        <taxon>Bacillati</taxon>
        <taxon>Actinomycetota</taxon>
        <taxon>Actinomycetes</taxon>
        <taxon>Mycobacteriales</taxon>
        <taxon>Corynebacteriaceae</taxon>
        <taxon>Corynebacterium</taxon>
    </lineage>
</organism>
<dbReference type="Gene3D" id="3.40.50.10210">
    <property type="match status" value="1"/>
</dbReference>
<gene>
    <name evidence="1" type="ORF">G7Y31_08190</name>
</gene>